<proteinExistence type="predicted"/>
<dbReference type="InterPro" id="IPR018964">
    <property type="entry name" value="Phage_phiJL001_Gp84_C"/>
</dbReference>
<dbReference type="AlphaFoldDB" id="A0A3G8M397"/>
<reference evidence="2 3" key="1">
    <citation type="submission" date="2018-11" db="EMBL/GenBank/DDBJ databases">
        <title>Genome squencing of methanotrophic bacteria isolated from alkaline groundwater in Korea.</title>
        <authorList>
            <person name="Nguyen L.N."/>
        </authorList>
    </citation>
    <scope>NUCLEOTIDE SEQUENCE [LARGE SCALE GENOMIC DNA]</scope>
    <source>
        <strain evidence="2 3">GW6</strain>
    </source>
</reference>
<evidence type="ECO:0000313" key="2">
    <source>
        <dbReference type="EMBL" id="AZG75480.1"/>
    </source>
</evidence>
<evidence type="ECO:0000313" key="3">
    <source>
        <dbReference type="Proteomes" id="UP000273982"/>
    </source>
</evidence>
<dbReference type="EMBL" id="CP034086">
    <property type="protein sequence ID" value="AZG75480.1"/>
    <property type="molecule type" value="Genomic_DNA"/>
</dbReference>
<feature type="domain" description="Bacteriophage phiJL001 Gp84 C-terminal" evidence="1">
    <location>
        <begin position="194"/>
        <end position="276"/>
    </location>
</feature>
<dbReference type="NCBIfam" id="TIGR02218">
    <property type="entry name" value="phg_TIGR02218"/>
    <property type="match status" value="1"/>
</dbReference>
<dbReference type="Proteomes" id="UP000273982">
    <property type="component" value="Chromosome"/>
</dbReference>
<protein>
    <submittedName>
        <fullName evidence="2">DUF2163 domain-containing protein</fullName>
    </submittedName>
</protein>
<name>A0A3G8M397_9HYPH</name>
<gene>
    <name evidence="2" type="ORF">EHO51_01255</name>
</gene>
<dbReference type="KEGG" id="mros:EHO51_01255"/>
<sequence length="296" mass="31449">MLSLSPSMQAKLDQRATTFCHCWRVARNDSTVLGFTDHDRDLAFNDVTFRANTGLSASQLESSVGFAPGTGEAAGVLSDESLTESDLLNGLYDGASVETWLVDWTNVTDRALLDVATIGEIRRGETAFAAELRSSAHLFDQQQGRAFQRSCSADLGDARCGLDVMAPGFHATGVVAAFVGGAIDIDLSETFDSGFFTGGALTFTSGANENARLTVKSHRQENLRASVTLWTPPGGVIVAGDAVLMTAGCDKSPTSCRAKFDNIVNFRGFPHMPGNDRVIAYPSSLAPAMDGGSFFK</sequence>
<dbReference type="InterPro" id="IPR011928">
    <property type="entry name" value="Phage_phiJL001_Gp84"/>
</dbReference>
<dbReference type="Pfam" id="PF09356">
    <property type="entry name" value="Phage_BR0599"/>
    <property type="match status" value="1"/>
</dbReference>
<evidence type="ECO:0000259" key="1">
    <source>
        <dbReference type="Pfam" id="PF09356"/>
    </source>
</evidence>
<dbReference type="Pfam" id="PF09931">
    <property type="entry name" value="Phage_phiJL001_Gp84_N"/>
    <property type="match status" value="1"/>
</dbReference>
<accession>A0A3G8M397</accession>
<organism evidence="2 3">
    <name type="scientific">Methylocystis rosea</name>
    <dbReference type="NCBI Taxonomy" id="173366"/>
    <lineage>
        <taxon>Bacteria</taxon>
        <taxon>Pseudomonadati</taxon>
        <taxon>Pseudomonadota</taxon>
        <taxon>Alphaproteobacteria</taxon>
        <taxon>Hyphomicrobiales</taxon>
        <taxon>Methylocystaceae</taxon>
        <taxon>Methylocystis</taxon>
    </lineage>
</organism>
<dbReference type="RefSeq" id="WP_124737364.1">
    <property type="nucleotide sequence ID" value="NZ_CP034086.1"/>
</dbReference>